<dbReference type="PANTHER" id="PTHR33048:SF165">
    <property type="entry name" value="INTEGRAL MEMBRANE PROTEIN"/>
    <property type="match status" value="1"/>
</dbReference>
<feature type="domain" description="Rhodopsin" evidence="7">
    <location>
        <begin position="37"/>
        <end position="277"/>
    </location>
</feature>
<feature type="transmembrane region" description="Helical" evidence="6">
    <location>
        <begin position="21"/>
        <end position="40"/>
    </location>
</feature>
<dbReference type="EMBL" id="ML996093">
    <property type="protein sequence ID" value="KAF2148574.1"/>
    <property type="molecule type" value="Genomic_DNA"/>
</dbReference>
<evidence type="ECO:0000313" key="8">
    <source>
        <dbReference type="EMBL" id="KAF2148574.1"/>
    </source>
</evidence>
<dbReference type="InterPro" id="IPR052337">
    <property type="entry name" value="SAT4-like"/>
</dbReference>
<comment type="similarity">
    <text evidence="5">Belongs to the SAT4 family.</text>
</comment>
<dbReference type="PANTHER" id="PTHR33048">
    <property type="entry name" value="PTH11-LIKE INTEGRAL MEMBRANE PROTEIN (AFU_ORTHOLOGUE AFUA_5G11245)"/>
    <property type="match status" value="1"/>
</dbReference>
<name>A0A9P4MG44_9PEZI</name>
<feature type="transmembrane region" description="Helical" evidence="6">
    <location>
        <begin position="131"/>
        <end position="152"/>
    </location>
</feature>
<evidence type="ECO:0000256" key="6">
    <source>
        <dbReference type="SAM" id="Phobius"/>
    </source>
</evidence>
<keyword evidence="2 6" id="KW-0812">Transmembrane</keyword>
<keyword evidence="3 6" id="KW-1133">Transmembrane helix</keyword>
<dbReference type="InterPro" id="IPR049326">
    <property type="entry name" value="Rhodopsin_dom_fungi"/>
</dbReference>
<protein>
    <recommendedName>
        <fullName evidence="7">Rhodopsin domain-containing protein</fullName>
    </recommendedName>
</protein>
<keyword evidence="9" id="KW-1185">Reference proteome</keyword>
<comment type="subcellular location">
    <subcellularLocation>
        <location evidence="1">Membrane</location>
        <topology evidence="1">Multi-pass membrane protein</topology>
    </subcellularLocation>
</comment>
<dbReference type="OrthoDB" id="3934549at2759"/>
<feature type="transmembrane region" description="Helical" evidence="6">
    <location>
        <begin position="52"/>
        <end position="75"/>
    </location>
</feature>
<reference evidence="8" key="1">
    <citation type="journal article" date="2020" name="Stud. Mycol.">
        <title>101 Dothideomycetes genomes: a test case for predicting lifestyles and emergence of pathogens.</title>
        <authorList>
            <person name="Haridas S."/>
            <person name="Albert R."/>
            <person name="Binder M."/>
            <person name="Bloem J."/>
            <person name="Labutti K."/>
            <person name="Salamov A."/>
            <person name="Andreopoulos B."/>
            <person name="Baker S."/>
            <person name="Barry K."/>
            <person name="Bills G."/>
            <person name="Bluhm B."/>
            <person name="Cannon C."/>
            <person name="Castanera R."/>
            <person name="Culley D."/>
            <person name="Daum C."/>
            <person name="Ezra D."/>
            <person name="Gonzalez J."/>
            <person name="Henrissat B."/>
            <person name="Kuo A."/>
            <person name="Liang C."/>
            <person name="Lipzen A."/>
            <person name="Lutzoni F."/>
            <person name="Magnuson J."/>
            <person name="Mondo S."/>
            <person name="Nolan M."/>
            <person name="Ohm R."/>
            <person name="Pangilinan J."/>
            <person name="Park H.-J."/>
            <person name="Ramirez L."/>
            <person name="Alfaro M."/>
            <person name="Sun H."/>
            <person name="Tritt A."/>
            <person name="Yoshinaga Y."/>
            <person name="Zwiers L.-H."/>
            <person name="Turgeon B."/>
            <person name="Goodwin S."/>
            <person name="Spatafora J."/>
            <person name="Crous P."/>
            <person name="Grigoriev I."/>
        </authorList>
    </citation>
    <scope>NUCLEOTIDE SEQUENCE</scope>
    <source>
        <strain evidence="8">CBS 260.36</strain>
    </source>
</reference>
<evidence type="ECO:0000256" key="2">
    <source>
        <dbReference type="ARBA" id="ARBA00022692"/>
    </source>
</evidence>
<evidence type="ECO:0000256" key="1">
    <source>
        <dbReference type="ARBA" id="ARBA00004141"/>
    </source>
</evidence>
<dbReference type="Proteomes" id="UP000799439">
    <property type="component" value="Unassembled WGS sequence"/>
</dbReference>
<dbReference type="AlphaFoldDB" id="A0A9P4MG44"/>
<feature type="transmembrane region" description="Helical" evidence="6">
    <location>
        <begin position="250"/>
        <end position="272"/>
    </location>
</feature>
<sequence length="342" mass="37804">MALATRNHHLHLAPRAVTVSAINWTECGIALILIALRIYGGSIRVLRWQWDFFFVVLAAIFGLVTMAISVPAFQSGLGWHIADLTYPEVFEGLKFLWIGLPIGVLATCIAKLAIVALLLQVTTIAQPGRRWFLLAIGVINTAAGVAQVAISLTQCEPYAYLWYRYLPGSCPRAQFAAQFSYFQGGVTGITDLILALYPITIAWTLNVSLRTKIGFCGLMAGGLICMIGPIERSLNVKALVNPPDPTYTVPLLIVWAMSEMWLITIIACIPPLRPLFIKWFRSGRRSSTNRSVTGRNTPFNVSQFNKGSMIMRGQPFDNRAKASEEELEKELERSSSTVVLTL</sequence>
<evidence type="ECO:0000313" key="9">
    <source>
        <dbReference type="Proteomes" id="UP000799439"/>
    </source>
</evidence>
<accession>A0A9P4MG44</accession>
<evidence type="ECO:0000256" key="5">
    <source>
        <dbReference type="ARBA" id="ARBA00038359"/>
    </source>
</evidence>
<feature type="transmembrane region" description="Helical" evidence="6">
    <location>
        <begin position="95"/>
        <end position="119"/>
    </location>
</feature>
<keyword evidence="4 6" id="KW-0472">Membrane</keyword>
<gene>
    <name evidence="8" type="ORF">K461DRAFT_297978</name>
</gene>
<dbReference type="GO" id="GO:0016020">
    <property type="term" value="C:membrane"/>
    <property type="evidence" value="ECO:0007669"/>
    <property type="project" value="UniProtKB-SubCell"/>
</dbReference>
<dbReference type="Pfam" id="PF20684">
    <property type="entry name" value="Fung_rhodopsin"/>
    <property type="match status" value="1"/>
</dbReference>
<proteinExistence type="inferred from homology"/>
<evidence type="ECO:0000256" key="3">
    <source>
        <dbReference type="ARBA" id="ARBA00022989"/>
    </source>
</evidence>
<evidence type="ECO:0000256" key="4">
    <source>
        <dbReference type="ARBA" id="ARBA00023136"/>
    </source>
</evidence>
<feature type="transmembrane region" description="Helical" evidence="6">
    <location>
        <begin position="181"/>
        <end position="201"/>
    </location>
</feature>
<organism evidence="8 9">
    <name type="scientific">Myriangium duriaei CBS 260.36</name>
    <dbReference type="NCBI Taxonomy" id="1168546"/>
    <lineage>
        <taxon>Eukaryota</taxon>
        <taxon>Fungi</taxon>
        <taxon>Dikarya</taxon>
        <taxon>Ascomycota</taxon>
        <taxon>Pezizomycotina</taxon>
        <taxon>Dothideomycetes</taxon>
        <taxon>Dothideomycetidae</taxon>
        <taxon>Myriangiales</taxon>
        <taxon>Myriangiaceae</taxon>
        <taxon>Myriangium</taxon>
    </lineage>
</organism>
<evidence type="ECO:0000259" key="7">
    <source>
        <dbReference type="Pfam" id="PF20684"/>
    </source>
</evidence>
<feature type="transmembrane region" description="Helical" evidence="6">
    <location>
        <begin position="213"/>
        <end position="230"/>
    </location>
</feature>
<comment type="caution">
    <text evidence="8">The sequence shown here is derived from an EMBL/GenBank/DDBJ whole genome shotgun (WGS) entry which is preliminary data.</text>
</comment>